<dbReference type="STRING" id="395963.Bind_1313"/>
<dbReference type="PANTHER" id="PTHR43434">
    <property type="entry name" value="PHOSPHOGLYCOLATE PHOSPHATASE"/>
    <property type="match status" value="1"/>
</dbReference>
<evidence type="ECO:0000313" key="1">
    <source>
        <dbReference type="EMBL" id="ACB94953.1"/>
    </source>
</evidence>
<dbReference type="eggNOG" id="COG0546">
    <property type="taxonomic scope" value="Bacteria"/>
</dbReference>
<evidence type="ECO:0000313" key="2">
    <source>
        <dbReference type="Proteomes" id="UP000001695"/>
    </source>
</evidence>
<sequence length="232" mass="25198">MLLNDTVSLRETGQNRRLVIFDVDGTLVDSQDFIVEAMRRAFAVHDLPIPERKQALSIVGLSLHEAFTVLVGPDAPIAGLVETYKEAWNAMRADPAYDDPFYPGARETLDAFAARTDLVLGIATGKSRRGVKHLLDRWNLHSHFETVQTSDDHPSKPAPDMVLAALAETGVEPADAFMIGDTAYDMEMACAAGVRPIGVAWGYHERAVLEAAGAERVVADFAEIEVLLGPTG</sequence>
<dbReference type="GO" id="GO:0008967">
    <property type="term" value="F:phosphoglycolate phosphatase activity"/>
    <property type="evidence" value="ECO:0007669"/>
    <property type="project" value="TreeGrafter"/>
</dbReference>
<dbReference type="NCBIfam" id="TIGR01549">
    <property type="entry name" value="HAD-SF-IA-v1"/>
    <property type="match status" value="1"/>
</dbReference>
<dbReference type="KEGG" id="bid:Bind_1313"/>
<reference evidence="2" key="1">
    <citation type="submission" date="2008-03" db="EMBL/GenBank/DDBJ databases">
        <title>Complete sequence of chromosome of Beijerinckia indica subsp. indica ATCC 9039.</title>
        <authorList>
            <consortium name="US DOE Joint Genome Institute"/>
            <person name="Copeland A."/>
            <person name="Lucas S."/>
            <person name="Lapidus A."/>
            <person name="Glavina del Rio T."/>
            <person name="Dalin E."/>
            <person name="Tice H."/>
            <person name="Bruce D."/>
            <person name="Goodwin L."/>
            <person name="Pitluck S."/>
            <person name="LaButti K."/>
            <person name="Schmutz J."/>
            <person name="Larimer F."/>
            <person name="Land M."/>
            <person name="Hauser L."/>
            <person name="Kyrpides N."/>
            <person name="Mikhailova N."/>
            <person name="Dunfield P.F."/>
            <person name="Dedysh S.N."/>
            <person name="Liesack W."/>
            <person name="Saw J.H."/>
            <person name="Alam M."/>
            <person name="Chen Y."/>
            <person name="Murrell J.C."/>
            <person name="Richardson P."/>
        </authorList>
    </citation>
    <scope>NUCLEOTIDE SEQUENCE [LARGE SCALE GENOMIC DNA]</scope>
    <source>
        <strain evidence="2">ATCC 9039 / DSM 1715 / NCIMB 8712</strain>
    </source>
</reference>
<keyword evidence="1" id="KW-0378">Hydrolase</keyword>
<dbReference type="EMBL" id="CP001016">
    <property type="protein sequence ID" value="ACB94953.1"/>
    <property type="molecule type" value="Genomic_DNA"/>
</dbReference>
<dbReference type="Pfam" id="PF13419">
    <property type="entry name" value="HAD_2"/>
    <property type="match status" value="1"/>
</dbReference>
<dbReference type="OrthoDB" id="9782449at2"/>
<protein>
    <submittedName>
        <fullName evidence="1">HAD-superfamily hydrolase, subfamily IA, variant 1</fullName>
    </submittedName>
</protein>
<dbReference type="HOGENOM" id="CLU_045011_19_2_5"/>
<dbReference type="SFLD" id="SFLDG01129">
    <property type="entry name" value="C1.5:_HAD__Beta-PGM__Phosphata"/>
    <property type="match status" value="1"/>
</dbReference>
<organism evidence="1 2">
    <name type="scientific">Beijerinckia indica subsp. indica (strain ATCC 9039 / DSM 1715 / NCIMB 8712)</name>
    <dbReference type="NCBI Taxonomy" id="395963"/>
    <lineage>
        <taxon>Bacteria</taxon>
        <taxon>Pseudomonadati</taxon>
        <taxon>Pseudomonadota</taxon>
        <taxon>Alphaproteobacteria</taxon>
        <taxon>Hyphomicrobiales</taxon>
        <taxon>Beijerinckiaceae</taxon>
        <taxon>Beijerinckia</taxon>
    </lineage>
</organism>
<dbReference type="InterPro" id="IPR041492">
    <property type="entry name" value="HAD_2"/>
</dbReference>
<dbReference type="GO" id="GO:0005829">
    <property type="term" value="C:cytosol"/>
    <property type="evidence" value="ECO:0007669"/>
    <property type="project" value="TreeGrafter"/>
</dbReference>
<dbReference type="AlphaFoldDB" id="B2IK21"/>
<dbReference type="InterPro" id="IPR050155">
    <property type="entry name" value="HAD-like_hydrolase_sf"/>
</dbReference>
<name>B2IK21_BEII9</name>
<dbReference type="SUPFAM" id="SSF56784">
    <property type="entry name" value="HAD-like"/>
    <property type="match status" value="1"/>
</dbReference>
<dbReference type="PANTHER" id="PTHR43434:SF24">
    <property type="entry name" value="HYDROLASE-RELATED"/>
    <property type="match status" value="1"/>
</dbReference>
<dbReference type="GO" id="GO:0006281">
    <property type="term" value="P:DNA repair"/>
    <property type="evidence" value="ECO:0007669"/>
    <property type="project" value="TreeGrafter"/>
</dbReference>
<dbReference type="Gene3D" id="3.40.50.1000">
    <property type="entry name" value="HAD superfamily/HAD-like"/>
    <property type="match status" value="1"/>
</dbReference>
<proteinExistence type="predicted"/>
<dbReference type="Proteomes" id="UP000001695">
    <property type="component" value="Chromosome"/>
</dbReference>
<dbReference type="SFLD" id="SFLDS00003">
    <property type="entry name" value="Haloacid_Dehalogenase"/>
    <property type="match status" value="1"/>
</dbReference>
<gene>
    <name evidence="1" type="ordered locus">Bind_1313</name>
</gene>
<dbReference type="InterPro" id="IPR006439">
    <property type="entry name" value="HAD-SF_hydro_IA"/>
</dbReference>
<dbReference type="InterPro" id="IPR036412">
    <property type="entry name" value="HAD-like_sf"/>
</dbReference>
<keyword evidence="2" id="KW-1185">Reference proteome</keyword>
<reference evidence="1 2" key="2">
    <citation type="journal article" date="2010" name="J. Bacteriol.">
        <title>Complete genome sequence of Beijerinckia indica subsp. indica.</title>
        <authorList>
            <person name="Tamas I."/>
            <person name="Dedysh S.N."/>
            <person name="Liesack W."/>
            <person name="Stott M.B."/>
            <person name="Alam M."/>
            <person name="Murrell J.C."/>
            <person name="Dunfield P.F."/>
        </authorList>
    </citation>
    <scope>NUCLEOTIDE SEQUENCE [LARGE SCALE GENOMIC DNA]</scope>
    <source>
        <strain evidence="2">ATCC 9039 / DSM 1715 / NCIMB 8712</strain>
    </source>
</reference>
<dbReference type="Gene3D" id="1.10.150.240">
    <property type="entry name" value="Putative phosphatase, domain 2"/>
    <property type="match status" value="1"/>
</dbReference>
<dbReference type="RefSeq" id="WP_012384310.1">
    <property type="nucleotide sequence ID" value="NC_010581.1"/>
</dbReference>
<dbReference type="InterPro" id="IPR023198">
    <property type="entry name" value="PGP-like_dom2"/>
</dbReference>
<dbReference type="NCBIfam" id="TIGR01509">
    <property type="entry name" value="HAD-SF-IA-v3"/>
    <property type="match status" value="1"/>
</dbReference>
<accession>B2IK21</accession>
<dbReference type="InterPro" id="IPR023214">
    <property type="entry name" value="HAD_sf"/>
</dbReference>
<dbReference type="SFLD" id="SFLDG01135">
    <property type="entry name" value="C1.5.6:_HAD__Beta-PGM__Phospha"/>
    <property type="match status" value="1"/>
</dbReference>